<evidence type="ECO:0000259" key="12">
    <source>
        <dbReference type="Pfam" id="PF05662"/>
    </source>
</evidence>
<dbReference type="InterPro" id="IPR005594">
    <property type="entry name" value="YadA_C"/>
</dbReference>
<proteinExistence type="inferred from homology"/>
<dbReference type="Pfam" id="PF03895">
    <property type="entry name" value="YadA_anchor"/>
    <property type="match status" value="1"/>
</dbReference>
<evidence type="ECO:0000259" key="11">
    <source>
        <dbReference type="Pfam" id="PF03895"/>
    </source>
</evidence>
<evidence type="ECO:0000256" key="9">
    <source>
        <dbReference type="ARBA" id="ARBA00023136"/>
    </source>
</evidence>
<organism evidence="13 14">
    <name type="scientific">Qipengyuania pacifica</name>
    <dbReference type="NCBI Taxonomy" id="2860199"/>
    <lineage>
        <taxon>Bacteria</taxon>
        <taxon>Pseudomonadati</taxon>
        <taxon>Pseudomonadota</taxon>
        <taxon>Alphaproteobacteria</taxon>
        <taxon>Sphingomonadales</taxon>
        <taxon>Erythrobacteraceae</taxon>
        <taxon>Qipengyuania</taxon>
    </lineage>
</organism>
<evidence type="ECO:0000256" key="4">
    <source>
        <dbReference type="ARBA" id="ARBA00022448"/>
    </source>
</evidence>
<sequence>MSLNESDLTALLGEVNTGIVTPLQTNLNGLLGPLSTLLLPGLPSPLNINVGDIVGNAVAGNPISVDVLNSNNTIVGPGECNVTVDGLTLNNPAGIGIGGNQITGLGEGEVASAGTADSIAFGNGATTGLTATGAIALGTDAEVTAVNGMALGTGSTVSATNSVALGTGSLADRINSVSVGALGAERQITNVLDGTADTDAATVGQVNASIAAAVGDTVTYDSAAHTAITLDGVGGTTITGLAAGTLDATSTDAVNGSQLFATNQNVTANADDIDAIDTRVTANEGDIAALQDTSVMYTDATQTEIALGGTGGTTISNVAGGELSGTSTEAVNGSQLFATNQAVDALDGRVTQNETDIAQNRTDINNLQTSVGQIQVTVDGFDDRITQNETDIVNLDNRVTTNEGDIANLDGRVTVNEGDIANLDGRVTVNEGDIANLDTRVTVNEGDIDNLDDRVTVNEGDIVTLDTRVTVNETDIDQIQADLANVPVGYVATADTSTRSSTPTNTVAFFGADDGPVQVTNVAAGTLSATSTDAVNGSQLFATNQNVQQNTDDIQTINNNLAGSTIVAVQYSNPDNPTASNGGTITNDVTLIGRDASAPVALHNVADATAATDAVNLRQMEAGLTGVLTDSMNYTDMRVAQIGFDLAELRDDAFSGTASAMAMASIPQALEPGRMMVGGGVGYYRGEASFGFGLSSAFADGKAVLKVSGTMGANGKGGVAAGAGFSF</sequence>
<evidence type="ECO:0000256" key="2">
    <source>
        <dbReference type="ARBA" id="ARBA00004442"/>
    </source>
</evidence>
<accession>A0ABS7JDJ0</accession>
<dbReference type="EMBL" id="JAIGNQ010000002">
    <property type="protein sequence ID" value="MBX7488100.1"/>
    <property type="molecule type" value="Genomic_DNA"/>
</dbReference>
<evidence type="ECO:0000256" key="10">
    <source>
        <dbReference type="ARBA" id="ARBA00023237"/>
    </source>
</evidence>
<evidence type="ECO:0000256" key="5">
    <source>
        <dbReference type="ARBA" id="ARBA00022452"/>
    </source>
</evidence>
<dbReference type="RefSeq" id="WP_221597597.1">
    <property type="nucleotide sequence ID" value="NZ_JAIGNQ010000002.1"/>
</dbReference>
<evidence type="ECO:0000256" key="6">
    <source>
        <dbReference type="ARBA" id="ARBA00022692"/>
    </source>
</evidence>
<dbReference type="Gene3D" id="3.30.1300.30">
    <property type="entry name" value="GSPII I/J protein-like"/>
    <property type="match status" value="1"/>
</dbReference>
<keyword evidence="5" id="KW-1134">Transmembrane beta strand</keyword>
<evidence type="ECO:0000313" key="14">
    <source>
        <dbReference type="Proteomes" id="UP000776651"/>
    </source>
</evidence>
<dbReference type="SUPFAM" id="SSF54523">
    <property type="entry name" value="Pili subunits"/>
    <property type="match status" value="1"/>
</dbReference>
<comment type="subcellular location">
    <subcellularLocation>
        <location evidence="2">Cell outer membrane</location>
    </subcellularLocation>
    <subcellularLocation>
        <location evidence="1">Cell surface</location>
    </subcellularLocation>
</comment>
<dbReference type="Gene3D" id="2.150.10.10">
    <property type="entry name" value="Serralysin-like metalloprotease, C-terminal"/>
    <property type="match status" value="1"/>
</dbReference>
<keyword evidence="6" id="KW-0812">Transmembrane</keyword>
<keyword evidence="4" id="KW-0813">Transport</keyword>
<keyword evidence="7" id="KW-0732">Signal</keyword>
<reference evidence="13 14" key="1">
    <citation type="submission" date="2021-08" db="EMBL/GenBank/DDBJ databases">
        <title>Comparative Genomics Analysis of the Genus Qipengyuania Reveals Extensive Genetic Diversity and Metabolic Versatility, Including the Description of Fifteen Novel Species.</title>
        <authorList>
            <person name="Liu Y."/>
        </authorList>
    </citation>
    <scope>NUCLEOTIDE SEQUENCE [LARGE SCALE GENOMIC DNA]</scope>
    <source>
        <strain evidence="13 14">GH25</strain>
    </source>
</reference>
<keyword evidence="9" id="KW-0472">Membrane</keyword>
<dbReference type="Pfam" id="PF05662">
    <property type="entry name" value="YadA_stalk"/>
    <property type="match status" value="5"/>
</dbReference>
<comment type="caution">
    <text evidence="13">The sequence shown here is derived from an EMBL/GenBank/DDBJ whole genome shotgun (WGS) entry which is preliminary data.</text>
</comment>
<dbReference type="Gene3D" id="1.20.5.170">
    <property type="match status" value="3"/>
</dbReference>
<evidence type="ECO:0000256" key="1">
    <source>
        <dbReference type="ARBA" id="ARBA00004241"/>
    </source>
</evidence>
<feature type="domain" description="Trimeric autotransporter adhesin YadA-like stalk" evidence="12">
    <location>
        <begin position="603"/>
        <end position="635"/>
    </location>
</feature>
<dbReference type="InterPro" id="IPR008635">
    <property type="entry name" value="Coiled_stalk_dom"/>
</dbReference>
<dbReference type="InterPro" id="IPR045584">
    <property type="entry name" value="Pilin-like"/>
</dbReference>
<dbReference type="Gene3D" id="1.20.5.340">
    <property type="match status" value="2"/>
</dbReference>
<feature type="domain" description="Trimeric autotransporter adhesin YadA-like stalk" evidence="12">
    <location>
        <begin position="518"/>
        <end position="561"/>
    </location>
</feature>
<feature type="domain" description="Trimeric autotransporter adhesin YadA-like stalk" evidence="12">
    <location>
        <begin position="187"/>
        <end position="225"/>
    </location>
</feature>
<dbReference type="InterPro" id="IPR011049">
    <property type="entry name" value="Serralysin-like_metalloprot_C"/>
</dbReference>
<gene>
    <name evidence="13" type="ORF">K3177_06215</name>
</gene>
<feature type="domain" description="Trimeric autotransporter adhesin YadA-like C-terminal membrane anchor" evidence="11">
    <location>
        <begin position="667"/>
        <end position="727"/>
    </location>
</feature>
<feature type="domain" description="Trimeric autotransporter adhesin YadA-like stalk" evidence="12">
    <location>
        <begin position="238"/>
        <end position="274"/>
    </location>
</feature>
<dbReference type="SUPFAM" id="SSF101967">
    <property type="entry name" value="Adhesin YadA, collagen-binding domain"/>
    <property type="match status" value="3"/>
</dbReference>
<dbReference type="Proteomes" id="UP000776651">
    <property type="component" value="Unassembled WGS sequence"/>
</dbReference>
<evidence type="ECO:0000256" key="8">
    <source>
        <dbReference type="ARBA" id="ARBA00022927"/>
    </source>
</evidence>
<keyword evidence="10" id="KW-0998">Cell outer membrane</keyword>
<evidence type="ECO:0000256" key="7">
    <source>
        <dbReference type="ARBA" id="ARBA00022729"/>
    </source>
</evidence>
<dbReference type="SUPFAM" id="SSF57997">
    <property type="entry name" value="Tropomyosin"/>
    <property type="match status" value="1"/>
</dbReference>
<protein>
    <submittedName>
        <fullName evidence="13">YadA-like family protein</fullName>
    </submittedName>
</protein>
<evidence type="ECO:0000256" key="3">
    <source>
        <dbReference type="ARBA" id="ARBA00005848"/>
    </source>
</evidence>
<keyword evidence="8" id="KW-0653">Protein transport</keyword>
<keyword evidence="14" id="KW-1185">Reference proteome</keyword>
<comment type="similarity">
    <text evidence="3">Belongs to the autotransporter-2 (AT-2) (TC 1.B.40) family.</text>
</comment>
<feature type="domain" description="Trimeric autotransporter adhesin YadA-like stalk" evidence="12">
    <location>
        <begin position="315"/>
        <end position="356"/>
    </location>
</feature>
<evidence type="ECO:0000313" key="13">
    <source>
        <dbReference type="EMBL" id="MBX7488100.1"/>
    </source>
</evidence>
<name>A0ABS7JDJ0_9SPHN</name>